<accession>A0AAJ8LNV8</accession>
<dbReference type="InterPro" id="IPR039859">
    <property type="entry name" value="PFA4/ZDH16/20/ERF2-like"/>
</dbReference>
<gene>
    <name evidence="14" type="ORF">CI109_106679</name>
</gene>
<keyword evidence="2 11" id="KW-0808">Transferase</keyword>
<evidence type="ECO:0000256" key="5">
    <source>
        <dbReference type="ARBA" id="ARBA00023136"/>
    </source>
</evidence>
<keyword evidence="5 11" id="KW-0472">Membrane</keyword>
<evidence type="ECO:0000256" key="10">
    <source>
        <dbReference type="ARBA" id="ARBA00048048"/>
    </source>
</evidence>
<keyword evidence="6" id="KW-0564">Palmitate</keyword>
<evidence type="ECO:0000256" key="6">
    <source>
        <dbReference type="ARBA" id="ARBA00023139"/>
    </source>
</evidence>
<evidence type="ECO:0000256" key="1">
    <source>
        <dbReference type="ARBA" id="ARBA00004141"/>
    </source>
</evidence>
<dbReference type="PANTHER" id="PTHR22883:SF23">
    <property type="entry name" value="PALMITOYLTRANSFERASE ZDHHC6"/>
    <property type="match status" value="1"/>
</dbReference>
<feature type="domain" description="Palmitoyltransferase DHHC" evidence="13">
    <location>
        <begin position="257"/>
        <end position="405"/>
    </location>
</feature>
<proteinExistence type="inferred from homology"/>
<evidence type="ECO:0000256" key="3">
    <source>
        <dbReference type="ARBA" id="ARBA00022692"/>
    </source>
</evidence>
<evidence type="ECO:0000256" key="12">
    <source>
        <dbReference type="SAM" id="MobiDB-lite"/>
    </source>
</evidence>
<dbReference type="PANTHER" id="PTHR22883">
    <property type="entry name" value="ZINC FINGER DHHC DOMAIN CONTAINING PROTEIN"/>
    <property type="match status" value="1"/>
</dbReference>
<feature type="transmembrane region" description="Helical" evidence="11">
    <location>
        <begin position="368"/>
        <end position="393"/>
    </location>
</feature>
<reference evidence="14" key="1">
    <citation type="submission" date="2017-08" db="EMBL/GenBank/DDBJ databases">
        <authorList>
            <person name="Cuomo C."/>
            <person name="Billmyre B."/>
            <person name="Heitman J."/>
        </authorList>
    </citation>
    <scope>NUCLEOTIDE SEQUENCE</scope>
    <source>
        <strain evidence="14">CBS 12478</strain>
    </source>
</reference>
<dbReference type="InterPro" id="IPR001594">
    <property type="entry name" value="Palmitoyltrfase_DHHC"/>
</dbReference>
<evidence type="ECO:0000313" key="14">
    <source>
        <dbReference type="EMBL" id="WWD22188.1"/>
    </source>
</evidence>
<keyword evidence="15" id="KW-1185">Reference proteome</keyword>
<evidence type="ECO:0000256" key="9">
    <source>
        <dbReference type="ARBA" id="ARBA00038298"/>
    </source>
</evidence>
<organism evidence="14 15">
    <name type="scientific">Kwoniella shandongensis</name>
    <dbReference type="NCBI Taxonomy" id="1734106"/>
    <lineage>
        <taxon>Eukaryota</taxon>
        <taxon>Fungi</taxon>
        <taxon>Dikarya</taxon>
        <taxon>Basidiomycota</taxon>
        <taxon>Agaricomycotina</taxon>
        <taxon>Tremellomycetes</taxon>
        <taxon>Tremellales</taxon>
        <taxon>Cryptococcaceae</taxon>
        <taxon>Kwoniella</taxon>
    </lineage>
</organism>
<dbReference type="GO" id="GO:0019706">
    <property type="term" value="F:protein-cysteine S-palmitoyltransferase activity"/>
    <property type="evidence" value="ECO:0007669"/>
    <property type="project" value="UniProtKB-EC"/>
</dbReference>
<dbReference type="Pfam" id="PF01529">
    <property type="entry name" value="DHHC"/>
    <property type="match status" value="1"/>
</dbReference>
<evidence type="ECO:0000313" key="15">
    <source>
        <dbReference type="Proteomes" id="UP000322225"/>
    </source>
</evidence>
<evidence type="ECO:0000256" key="7">
    <source>
        <dbReference type="ARBA" id="ARBA00023288"/>
    </source>
</evidence>
<sequence length="577" mass="65100">MTAEYTSMERGEKKRRRSSLDIFLSRLPLYFSYILLGSTWLLFTLLITLGEILIRRREIGRFVEQLIVYNGLLFMTVVSLITTASREPMKPDQSLAPPVRLSQAQSLPGVYPNSSKIVPPPSSQRDSKNDDTNHDDDDVPLRYLKNAQWVTSRATKDRPSPLPLSTNRSGRKPRPSSPNPDFRSDSSSSSPCSESDYSPFPLSASPLVPNTAFDAGEDSDDVDDGTEVAADNASVPLLTPNEGGQSLMAKSNTGGVRWCKKCEGWKPERCHHCRHCGQCVLKMDHHCPWVGTCVGYHNYKPFLLFVSYATLLSIYVMLEAGYECIRFFRDPDGAIAHTASQQQLSIGEADQTQRAGAWANEVGLAPAVFMMLTVMGFFMTLAVGSLAGFHWYLACNNQTTLENITHSYPSVLLDIPPSPTNGHDTLQWKPDHMLTRWERQRLRHEARDINVYDLGWRRNLKTIFVANADSDERLGMRRFLRAVWPLEGRKSDRLDRPAGHFFEYDATKLEKLKILTIELRYGVKSTRGDRQSLSEDGNVTECEDDDGGIDGEDRGYEVEKAEESRQGKDRVNWFEVV</sequence>
<keyword evidence="3 11" id="KW-0812">Transmembrane</keyword>
<dbReference type="AlphaFoldDB" id="A0AAJ8LNV8"/>
<dbReference type="EC" id="2.3.1.225" evidence="11"/>
<feature type="compositionally biased region" description="Acidic residues" evidence="12">
    <location>
        <begin position="215"/>
        <end position="226"/>
    </location>
</feature>
<name>A0AAJ8LNV8_9TREE</name>
<dbReference type="KEGG" id="ksn:43591708"/>
<feature type="compositionally biased region" description="Acidic residues" evidence="12">
    <location>
        <begin position="541"/>
        <end position="550"/>
    </location>
</feature>
<dbReference type="GO" id="GO:0016020">
    <property type="term" value="C:membrane"/>
    <property type="evidence" value="ECO:0007669"/>
    <property type="project" value="UniProtKB-SubCell"/>
</dbReference>
<dbReference type="GeneID" id="43591708"/>
<dbReference type="PROSITE" id="PS50216">
    <property type="entry name" value="DHHC"/>
    <property type="match status" value="1"/>
</dbReference>
<feature type="region of interest" description="Disordered" evidence="12">
    <location>
        <begin position="105"/>
        <end position="246"/>
    </location>
</feature>
<dbReference type="GO" id="GO:0005794">
    <property type="term" value="C:Golgi apparatus"/>
    <property type="evidence" value="ECO:0007669"/>
    <property type="project" value="TreeGrafter"/>
</dbReference>
<dbReference type="RefSeq" id="XP_065823958.1">
    <property type="nucleotide sequence ID" value="XM_065967886.1"/>
</dbReference>
<keyword evidence="7" id="KW-0449">Lipoprotein</keyword>
<feature type="transmembrane region" description="Helical" evidence="11">
    <location>
        <begin position="66"/>
        <end position="84"/>
    </location>
</feature>
<evidence type="ECO:0000256" key="8">
    <source>
        <dbReference type="ARBA" id="ARBA00023315"/>
    </source>
</evidence>
<evidence type="ECO:0000256" key="11">
    <source>
        <dbReference type="RuleBase" id="RU079119"/>
    </source>
</evidence>
<dbReference type="GO" id="GO:0005783">
    <property type="term" value="C:endoplasmic reticulum"/>
    <property type="evidence" value="ECO:0007669"/>
    <property type="project" value="TreeGrafter"/>
</dbReference>
<keyword evidence="4 11" id="KW-1133">Transmembrane helix</keyword>
<dbReference type="Proteomes" id="UP000322225">
    <property type="component" value="Chromosome 12"/>
</dbReference>
<evidence type="ECO:0000259" key="13">
    <source>
        <dbReference type="Pfam" id="PF01529"/>
    </source>
</evidence>
<comment type="similarity">
    <text evidence="9">Belongs to the DHHC palmitoyltransferase family. PFA5 subfamily.</text>
</comment>
<feature type="transmembrane region" description="Helical" evidence="11">
    <location>
        <begin position="30"/>
        <end position="54"/>
    </location>
</feature>
<comment type="catalytic activity">
    <reaction evidence="10 11">
        <text>L-cysteinyl-[protein] + hexadecanoyl-CoA = S-hexadecanoyl-L-cysteinyl-[protein] + CoA</text>
        <dbReference type="Rhea" id="RHEA:36683"/>
        <dbReference type="Rhea" id="RHEA-COMP:10131"/>
        <dbReference type="Rhea" id="RHEA-COMP:11032"/>
        <dbReference type="ChEBI" id="CHEBI:29950"/>
        <dbReference type="ChEBI" id="CHEBI:57287"/>
        <dbReference type="ChEBI" id="CHEBI:57379"/>
        <dbReference type="ChEBI" id="CHEBI:74151"/>
        <dbReference type="EC" id="2.3.1.225"/>
    </reaction>
</comment>
<dbReference type="GO" id="GO:0006612">
    <property type="term" value="P:protein targeting to membrane"/>
    <property type="evidence" value="ECO:0007669"/>
    <property type="project" value="TreeGrafter"/>
</dbReference>
<comment type="domain">
    <text evidence="11">The DHHC domain is required for palmitoyltransferase activity.</text>
</comment>
<keyword evidence="8 11" id="KW-0012">Acyltransferase</keyword>
<dbReference type="EMBL" id="CP144062">
    <property type="protein sequence ID" value="WWD22188.1"/>
    <property type="molecule type" value="Genomic_DNA"/>
</dbReference>
<comment type="subcellular location">
    <subcellularLocation>
        <location evidence="1">Membrane</location>
        <topology evidence="1">Multi-pass membrane protein</topology>
    </subcellularLocation>
</comment>
<feature type="compositionally biased region" description="Low complexity" evidence="12">
    <location>
        <begin position="179"/>
        <end position="199"/>
    </location>
</feature>
<reference evidence="14" key="2">
    <citation type="submission" date="2024-01" db="EMBL/GenBank/DDBJ databases">
        <title>Comparative genomics of Cryptococcus and Kwoniella reveals pathogenesis evolution and contrasting modes of karyotype evolution via chromosome fusion or intercentromeric recombination.</title>
        <authorList>
            <person name="Coelho M.A."/>
            <person name="David-Palma M."/>
            <person name="Shea T."/>
            <person name="Bowers K."/>
            <person name="McGinley-Smith S."/>
            <person name="Mohammad A.W."/>
            <person name="Gnirke A."/>
            <person name="Yurkov A.M."/>
            <person name="Nowrousian M."/>
            <person name="Sun S."/>
            <person name="Cuomo C.A."/>
            <person name="Heitman J."/>
        </authorList>
    </citation>
    <scope>NUCLEOTIDE SEQUENCE</scope>
    <source>
        <strain evidence="14">CBS 12478</strain>
    </source>
</reference>
<feature type="compositionally biased region" description="Polar residues" evidence="12">
    <location>
        <begin position="105"/>
        <end position="116"/>
    </location>
</feature>
<evidence type="ECO:0000256" key="4">
    <source>
        <dbReference type="ARBA" id="ARBA00022989"/>
    </source>
</evidence>
<feature type="region of interest" description="Disordered" evidence="12">
    <location>
        <begin position="528"/>
        <end position="563"/>
    </location>
</feature>
<evidence type="ECO:0000256" key="2">
    <source>
        <dbReference type="ARBA" id="ARBA00022679"/>
    </source>
</evidence>
<protein>
    <recommendedName>
        <fullName evidence="11">Palmitoyltransferase</fullName>
        <ecNumber evidence="11">2.3.1.225</ecNumber>
    </recommendedName>
</protein>
<feature type="compositionally biased region" description="Basic and acidic residues" evidence="12">
    <location>
        <begin position="551"/>
        <end position="563"/>
    </location>
</feature>